<evidence type="ECO:0000259" key="2">
    <source>
        <dbReference type="PROSITE" id="PS50911"/>
    </source>
</evidence>
<dbReference type="EMBL" id="JAERQM010000002">
    <property type="protein sequence ID" value="MBU8544129.1"/>
    <property type="molecule type" value="Genomic_DNA"/>
</dbReference>
<dbReference type="InterPro" id="IPR007921">
    <property type="entry name" value="CHAP_dom"/>
</dbReference>
<sequence>MRRVLPILLLLAVAACGGGRGTAPAVVAPLRPHLGEPISCVPYARARSGIGLSGDAWQWWDAAAGRYDRGAAPRPGSVLVLGRSGRMRAGHVAVVARVLGPREIMVDHANWASGAARGRIATDQRVVDVSPGNDWSRVRVWYPPINALGITAYPANGFIHATTRFAGG</sequence>
<keyword evidence="1" id="KW-0732">Signal</keyword>
<evidence type="ECO:0000256" key="1">
    <source>
        <dbReference type="SAM" id="SignalP"/>
    </source>
</evidence>
<organism evidence="3 4">
    <name type="scientific">Falsiroseomonas oleicola</name>
    <dbReference type="NCBI Taxonomy" id="2801474"/>
    <lineage>
        <taxon>Bacteria</taxon>
        <taxon>Pseudomonadati</taxon>
        <taxon>Pseudomonadota</taxon>
        <taxon>Alphaproteobacteria</taxon>
        <taxon>Acetobacterales</taxon>
        <taxon>Roseomonadaceae</taxon>
        <taxon>Falsiroseomonas</taxon>
    </lineage>
</organism>
<feature type="chain" id="PRO_5046744596" evidence="1">
    <location>
        <begin position="26"/>
        <end position="168"/>
    </location>
</feature>
<proteinExistence type="predicted"/>
<reference evidence="3 4" key="1">
    <citation type="submission" date="2021-01" db="EMBL/GenBank/DDBJ databases">
        <title>Roseomonas sp. nov, a bacterium isolated from an oil production mixture in Yumen Oilfield.</title>
        <authorList>
            <person name="Wu D."/>
        </authorList>
    </citation>
    <scope>NUCLEOTIDE SEQUENCE [LARGE SCALE GENOMIC DNA]</scope>
    <source>
        <strain evidence="3 4">ROY-5-3</strain>
    </source>
</reference>
<gene>
    <name evidence="3" type="ORF">JJQ90_10455</name>
</gene>
<keyword evidence="4" id="KW-1185">Reference proteome</keyword>
<dbReference type="Proteomes" id="UP000689967">
    <property type="component" value="Unassembled WGS sequence"/>
</dbReference>
<name>A0ABS6H618_9PROT</name>
<dbReference type="PROSITE" id="PS51257">
    <property type="entry name" value="PROKAR_LIPOPROTEIN"/>
    <property type="match status" value="1"/>
</dbReference>
<feature type="signal peptide" evidence="1">
    <location>
        <begin position="1"/>
        <end position="25"/>
    </location>
</feature>
<dbReference type="RefSeq" id="WP_216875005.1">
    <property type="nucleotide sequence ID" value="NZ_JAERQM010000002.1"/>
</dbReference>
<feature type="domain" description="Peptidase C51" evidence="2">
    <location>
        <begin position="15"/>
        <end position="139"/>
    </location>
</feature>
<comment type="caution">
    <text evidence="3">The sequence shown here is derived from an EMBL/GenBank/DDBJ whole genome shotgun (WGS) entry which is preliminary data.</text>
</comment>
<evidence type="ECO:0000313" key="3">
    <source>
        <dbReference type="EMBL" id="MBU8544129.1"/>
    </source>
</evidence>
<dbReference type="PROSITE" id="PS50911">
    <property type="entry name" value="CHAP"/>
    <property type="match status" value="1"/>
</dbReference>
<protein>
    <submittedName>
        <fullName evidence="3">CHAP domain-containing protein</fullName>
    </submittedName>
</protein>
<evidence type="ECO:0000313" key="4">
    <source>
        <dbReference type="Proteomes" id="UP000689967"/>
    </source>
</evidence>
<accession>A0ABS6H618</accession>
<dbReference type="Pfam" id="PF05257">
    <property type="entry name" value="CHAP"/>
    <property type="match status" value="1"/>
</dbReference>